<evidence type="ECO:0000313" key="1">
    <source>
        <dbReference type="EMBL" id="TQE06581.1"/>
    </source>
</evidence>
<dbReference type="AlphaFoldDB" id="A0A540N6A2"/>
<comment type="caution">
    <text evidence="1">The sequence shown here is derived from an EMBL/GenBank/DDBJ whole genome shotgun (WGS) entry which is preliminary data.</text>
</comment>
<gene>
    <name evidence="1" type="ORF">C1H46_007823</name>
</gene>
<evidence type="ECO:0000313" key="2">
    <source>
        <dbReference type="Proteomes" id="UP000315295"/>
    </source>
</evidence>
<organism evidence="1 2">
    <name type="scientific">Malus baccata</name>
    <name type="common">Siberian crab apple</name>
    <name type="synonym">Pyrus baccata</name>
    <dbReference type="NCBI Taxonomy" id="106549"/>
    <lineage>
        <taxon>Eukaryota</taxon>
        <taxon>Viridiplantae</taxon>
        <taxon>Streptophyta</taxon>
        <taxon>Embryophyta</taxon>
        <taxon>Tracheophyta</taxon>
        <taxon>Spermatophyta</taxon>
        <taxon>Magnoliopsida</taxon>
        <taxon>eudicotyledons</taxon>
        <taxon>Gunneridae</taxon>
        <taxon>Pentapetalae</taxon>
        <taxon>rosids</taxon>
        <taxon>fabids</taxon>
        <taxon>Rosales</taxon>
        <taxon>Rosaceae</taxon>
        <taxon>Amygdaloideae</taxon>
        <taxon>Maleae</taxon>
        <taxon>Malus</taxon>
    </lineage>
</organism>
<reference evidence="1 2" key="1">
    <citation type="journal article" date="2019" name="G3 (Bethesda)">
        <title>Sequencing of a Wild Apple (Malus baccata) Genome Unravels the Differences Between Cultivated and Wild Apple Species Regarding Disease Resistance and Cold Tolerance.</title>
        <authorList>
            <person name="Chen X."/>
        </authorList>
    </citation>
    <scope>NUCLEOTIDE SEQUENCE [LARGE SCALE GENOMIC DNA]</scope>
    <source>
        <strain evidence="2">cv. Shandingzi</strain>
        <tissue evidence="1">Leaves</tissue>
    </source>
</reference>
<dbReference type="STRING" id="106549.A0A540N6A2"/>
<dbReference type="Proteomes" id="UP000315295">
    <property type="component" value="Unassembled WGS sequence"/>
</dbReference>
<protein>
    <submittedName>
        <fullName evidence="1">Uncharacterized protein</fullName>
    </submittedName>
</protein>
<keyword evidence="2" id="KW-1185">Reference proteome</keyword>
<name>A0A540N6A2_MALBA</name>
<accession>A0A540N6A2</accession>
<sequence>MLRMRLKIFTPLEGAARAKQLPAKILSVACRDHLLIADIPMAKGISAATTTTLVKIIFVAHVASLENGSTWWSCGGWEGPQWTG</sequence>
<proteinExistence type="predicted"/>
<dbReference type="EMBL" id="VIEB01000101">
    <property type="protein sequence ID" value="TQE06581.1"/>
    <property type="molecule type" value="Genomic_DNA"/>
</dbReference>